<evidence type="ECO:0000256" key="11">
    <source>
        <dbReference type="ARBA" id="ARBA00023225"/>
    </source>
</evidence>
<sequence length="438" mass="49204">MYAEDKDAPVFTERGANYEECRIKLGKQYGDDYQIIGKRQVLEGGFLGFFQKEAIEVTYILRPHGMVRRSRQNGVQGQPSSTFSSSAFRPDAPYSISAGFPASESANDFQRARDDVLRAAGANVDSVKQMASLKQSVDELKTMLNEKVEMVISGAPSKHPTIQKIEELLEKNEFTFSYISAISKRLGSDFSLDQLDDFDFVEKIVVDWIGESISVHETKAFRPPHVIILVGPTGVGKTTTIAKLAANLILDAKENNRARPEMRFISIDKTRVGALEQLVNYGEIMNVPVDKAETPADVKTIYNEYRDRTDAILIDTSGYSPNDSKNIGQMRSVLDLEDLHADVYLAVSATTKARDLNTIIQNYEPFAFQSVIITKCDETHQYGNVISVLHEKRKSVSYITDGQRVPRNIHRADVVNFLMELNDFKIDRVHIDDKFGVK</sequence>
<keyword evidence="16" id="KW-0282">Flagellum</keyword>
<dbReference type="InterPro" id="IPR027417">
    <property type="entry name" value="P-loop_NTPase"/>
</dbReference>
<accession>A0A975ID39</accession>
<keyword evidence="8" id="KW-0653">Protein transport</keyword>
<dbReference type="GO" id="GO:0003924">
    <property type="term" value="F:GTPase activity"/>
    <property type="evidence" value="ECO:0007669"/>
    <property type="project" value="InterPro"/>
</dbReference>
<dbReference type="GO" id="GO:0005886">
    <property type="term" value="C:plasma membrane"/>
    <property type="evidence" value="ECO:0007669"/>
    <property type="project" value="UniProtKB-SubCell"/>
</dbReference>
<evidence type="ECO:0000259" key="15">
    <source>
        <dbReference type="SMART" id="SM00962"/>
    </source>
</evidence>
<reference evidence="16" key="2">
    <citation type="journal article" date="2021" name="Microbiol. Resour. Announc.">
        <title>Complete Genome Sequences of Three Human Oral Treponema parvum Isolates.</title>
        <authorList>
            <person name="Zeng H."/>
            <person name="Watt R.M."/>
        </authorList>
    </citation>
    <scope>NUCLEOTIDE SEQUENCE</scope>
    <source>
        <strain evidence="16">ATCC 700773</strain>
    </source>
</reference>
<feature type="domain" description="SRP54-type proteins GTP-binding" evidence="15">
    <location>
        <begin position="224"/>
        <end position="423"/>
    </location>
</feature>
<dbReference type="GO" id="GO:0015031">
    <property type="term" value="P:protein transport"/>
    <property type="evidence" value="ECO:0007669"/>
    <property type="project" value="UniProtKB-KW"/>
</dbReference>
<dbReference type="SMART" id="SM00382">
    <property type="entry name" value="AAA"/>
    <property type="match status" value="1"/>
</dbReference>
<evidence type="ECO:0000256" key="5">
    <source>
        <dbReference type="ARBA" id="ARBA00022475"/>
    </source>
</evidence>
<keyword evidence="11" id="KW-1006">Bacterial flagellum protein export</keyword>
<comment type="function">
    <text evidence="12">Necessary for flagellar biosynthesis. May be involved in translocation of the flagellum.</text>
</comment>
<comment type="subcellular location">
    <subcellularLocation>
        <location evidence="1">Cell membrane</location>
        <topology evidence="1">Peripheral membrane protein</topology>
        <orientation evidence="1">Cytoplasmic side</orientation>
    </subcellularLocation>
</comment>
<feature type="domain" description="AAA+ ATPase" evidence="14">
    <location>
        <begin position="223"/>
        <end position="377"/>
    </location>
</feature>
<reference evidence="16" key="1">
    <citation type="submission" date="2020-05" db="EMBL/GenBank/DDBJ databases">
        <authorList>
            <person name="Zeng H."/>
            <person name="Chan Y.K."/>
            <person name="Watt R.M."/>
        </authorList>
    </citation>
    <scope>NUCLEOTIDE SEQUENCE</scope>
    <source>
        <strain evidence="16">ATCC 700773</strain>
    </source>
</reference>
<evidence type="ECO:0000256" key="13">
    <source>
        <dbReference type="ARBA" id="ARBA00030866"/>
    </source>
</evidence>
<dbReference type="Pfam" id="PF00448">
    <property type="entry name" value="SRP54"/>
    <property type="match status" value="1"/>
</dbReference>
<keyword evidence="10" id="KW-0472">Membrane</keyword>
<dbReference type="PANTHER" id="PTHR43134:SF3">
    <property type="entry name" value="FLAGELLAR BIOSYNTHESIS PROTEIN FLHF"/>
    <property type="match status" value="1"/>
</dbReference>
<proteinExistence type="inferred from homology"/>
<dbReference type="Gene3D" id="1.20.120.1380">
    <property type="entry name" value="Flagellar FlhF biosynthesis protein, N domain"/>
    <property type="match status" value="1"/>
</dbReference>
<evidence type="ECO:0000256" key="8">
    <source>
        <dbReference type="ARBA" id="ARBA00022927"/>
    </source>
</evidence>
<evidence type="ECO:0000256" key="12">
    <source>
        <dbReference type="ARBA" id="ARBA00025337"/>
    </source>
</evidence>
<keyword evidence="4" id="KW-0813">Transport</keyword>
<evidence type="ECO:0000256" key="4">
    <source>
        <dbReference type="ARBA" id="ARBA00022448"/>
    </source>
</evidence>
<keyword evidence="7" id="KW-1005">Bacterial flagellum biogenesis</keyword>
<dbReference type="InterPro" id="IPR000897">
    <property type="entry name" value="SRP54_GTPase_dom"/>
</dbReference>
<evidence type="ECO:0000256" key="9">
    <source>
        <dbReference type="ARBA" id="ARBA00023134"/>
    </source>
</evidence>
<dbReference type="FunFam" id="3.40.50.300:FF:000695">
    <property type="entry name" value="Flagellar biosynthesis regulator FlhF"/>
    <property type="match status" value="1"/>
</dbReference>
<evidence type="ECO:0000256" key="1">
    <source>
        <dbReference type="ARBA" id="ARBA00004413"/>
    </source>
</evidence>
<dbReference type="Proteomes" id="UP000671995">
    <property type="component" value="Chromosome"/>
</dbReference>
<dbReference type="GO" id="GO:0044781">
    <property type="term" value="P:bacterial-type flagellum organization"/>
    <property type="evidence" value="ECO:0007669"/>
    <property type="project" value="UniProtKB-KW"/>
</dbReference>
<evidence type="ECO:0000256" key="7">
    <source>
        <dbReference type="ARBA" id="ARBA00022795"/>
    </source>
</evidence>
<gene>
    <name evidence="16" type="ORF">HRI96_05745</name>
</gene>
<evidence type="ECO:0000313" key="17">
    <source>
        <dbReference type="Proteomes" id="UP000671995"/>
    </source>
</evidence>
<dbReference type="InterPro" id="IPR047040">
    <property type="entry name" value="FlhF__GTPase_dom"/>
</dbReference>
<evidence type="ECO:0000313" key="16">
    <source>
        <dbReference type="EMBL" id="QTQ11744.1"/>
    </source>
</evidence>
<evidence type="ECO:0000256" key="2">
    <source>
        <dbReference type="ARBA" id="ARBA00008531"/>
    </source>
</evidence>
<evidence type="ECO:0000256" key="10">
    <source>
        <dbReference type="ARBA" id="ARBA00023136"/>
    </source>
</evidence>
<dbReference type="Gene3D" id="3.40.50.300">
    <property type="entry name" value="P-loop containing nucleotide triphosphate hydrolases"/>
    <property type="match status" value="1"/>
</dbReference>
<dbReference type="GO" id="GO:0005525">
    <property type="term" value="F:GTP binding"/>
    <property type="evidence" value="ECO:0007669"/>
    <property type="project" value="UniProtKB-KW"/>
</dbReference>
<dbReference type="EMBL" id="CP054257">
    <property type="protein sequence ID" value="QTQ11744.1"/>
    <property type="molecule type" value="Genomic_DNA"/>
</dbReference>
<dbReference type="SMART" id="SM00962">
    <property type="entry name" value="SRP54"/>
    <property type="match status" value="1"/>
</dbReference>
<protein>
    <recommendedName>
        <fullName evidence="3">Flagellar biosynthesis protein FlhF</fullName>
    </recommendedName>
    <alternativeName>
        <fullName evidence="13">Flagella-associated GTP-binding protein</fullName>
    </alternativeName>
</protein>
<evidence type="ECO:0000256" key="3">
    <source>
        <dbReference type="ARBA" id="ARBA00014919"/>
    </source>
</evidence>
<name>A0A975ID39_9SPIR</name>
<keyword evidence="16" id="KW-0966">Cell projection</keyword>
<keyword evidence="5" id="KW-1003">Cell membrane</keyword>
<dbReference type="PANTHER" id="PTHR43134">
    <property type="entry name" value="SIGNAL RECOGNITION PARTICLE RECEPTOR SUBUNIT ALPHA"/>
    <property type="match status" value="1"/>
</dbReference>
<dbReference type="GO" id="GO:0006614">
    <property type="term" value="P:SRP-dependent cotranslational protein targeting to membrane"/>
    <property type="evidence" value="ECO:0007669"/>
    <property type="project" value="InterPro"/>
</dbReference>
<dbReference type="GO" id="GO:0005047">
    <property type="term" value="F:signal recognition particle binding"/>
    <property type="evidence" value="ECO:0007669"/>
    <property type="project" value="TreeGrafter"/>
</dbReference>
<keyword evidence="6" id="KW-0547">Nucleotide-binding</keyword>
<dbReference type="RefSeq" id="WP_210118539.1">
    <property type="nucleotide sequence ID" value="NZ_CP054257.1"/>
</dbReference>
<evidence type="ECO:0000259" key="14">
    <source>
        <dbReference type="SMART" id="SM00382"/>
    </source>
</evidence>
<keyword evidence="16" id="KW-0969">Cilium</keyword>
<evidence type="ECO:0000256" key="6">
    <source>
        <dbReference type="ARBA" id="ARBA00022741"/>
    </source>
</evidence>
<comment type="similarity">
    <text evidence="2">Belongs to the GTP-binding SRP family.</text>
</comment>
<organism evidence="16 17">
    <name type="scientific">Treponema parvum</name>
    <dbReference type="NCBI Taxonomy" id="138851"/>
    <lineage>
        <taxon>Bacteria</taxon>
        <taxon>Pseudomonadati</taxon>
        <taxon>Spirochaetota</taxon>
        <taxon>Spirochaetia</taxon>
        <taxon>Spirochaetales</taxon>
        <taxon>Treponemataceae</taxon>
        <taxon>Treponema</taxon>
    </lineage>
</organism>
<keyword evidence="9" id="KW-0342">GTP-binding</keyword>
<dbReference type="InterPro" id="IPR003593">
    <property type="entry name" value="AAA+_ATPase"/>
</dbReference>
<dbReference type="CDD" id="cd17873">
    <property type="entry name" value="FlhF"/>
    <property type="match status" value="1"/>
</dbReference>
<dbReference type="AlphaFoldDB" id="A0A975ID39"/>
<dbReference type="SUPFAM" id="SSF52540">
    <property type="entry name" value="P-loop containing nucleoside triphosphate hydrolases"/>
    <property type="match status" value="1"/>
</dbReference>